<accession>A0A4Q9PIJ4</accession>
<reference evidence="1 2" key="1">
    <citation type="submission" date="2019-01" db="EMBL/GenBank/DDBJ databases">
        <title>Draft genome sequences of three monokaryotic isolates of the white-rot basidiomycete fungus Dichomitus squalens.</title>
        <authorList>
            <consortium name="DOE Joint Genome Institute"/>
            <person name="Lopez S.C."/>
            <person name="Andreopoulos B."/>
            <person name="Pangilinan J."/>
            <person name="Lipzen A."/>
            <person name="Riley R."/>
            <person name="Ahrendt S."/>
            <person name="Ng V."/>
            <person name="Barry K."/>
            <person name="Daum C."/>
            <person name="Grigoriev I.V."/>
            <person name="Hilden K.S."/>
            <person name="Makela M.R."/>
            <person name="de Vries R.P."/>
        </authorList>
    </citation>
    <scope>NUCLEOTIDE SEQUENCE [LARGE SCALE GENOMIC DNA]</scope>
    <source>
        <strain evidence="1 2">CBS 464.89</strain>
    </source>
</reference>
<proteinExistence type="predicted"/>
<dbReference type="EMBL" id="ML145208">
    <property type="protein sequence ID" value="TBU53646.1"/>
    <property type="molecule type" value="Genomic_DNA"/>
</dbReference>
<organism evidence="1 2">
    <name type="scientific">Dichomitus squalens</name>
    <dbReference type="NCBI Taxonomy" id="114155"/>
    <lineage>
        <taxon>Eukaryota</taxon>
        <taxon>Fungi</taxon>
        <taxon>Dikarya</taxon>
        <taxon>Basidiomycota</taxon>
        <taxon>Agaricomycotina</taxon>
        <taxon>Agaricomycetes</taxon>
        <taxon>Polyporales</taxon>
        <taxon>Polyporaceae</taxon>
        <taxon>Dichomitus</taxon>
    </lineage>
</organism>
<evidence type="ECO:0000313" key="1">
    <source>
        <dbReference type="EMBL" id="TBU53646.1"/>
    </source>
</evidence>
<keyword evidence="2" id="KW-1185">Reference proteome</keyword>
<protein>
    <submittedName>
        <fullName evidence="1">Uncharacterized protein</fullName>
    </submittedName>
</protein>
<dbReference type="Proteomes" id="UP000292082">
    <property type="component" value="Unassembled WGS sequence"/>
</dbReference>
<sequence length="80" mass="9485">MRPKTAWKVYVEMERACPDRNSKYRREMPRAEFDTAAATYCDSEFSGLLVERWRDQVKAMRSEAFSEGLSNKYGYFRAEL</sequence>
<name>A0A4Q9PIJ4_9APHY</name>
<dbReference type="AlphaFoldDB" id="A0A4Q9PIJ4"/>
<evidence type="ECO:0000313" key="2">
    <source>
        <dbReference type="Proteomes" id="UP000292082"/>
    </source>
</evidence>
<gene>
    <name evidence="1" type="ORF">BD310DRAFT_937554</name>
</gene>